<evidence type="ECO:0000313" key="3">
    <source>
        <dbReference type="Proteomes" id="UP000019487"/>
    </source>
</evidence>
<feature type="region of interest" description="Disordered" evidence="1">
    <location>
        <begin position="219"/>
        <end position="330"/>
    </location>
</feature>
<comment type="caution">
    <text evidence="2">The sequence shown here is derived from an EMBL/GenBank/DDBJ whole genome shotgun (WGS) entry which is preliminary data.</text>
</comment>
<feature type="compositionally biased region" description="Polar residues" evidence="1">
    <location>
        <begin position="265"/>
        <end position="276"/>
    </location>
</feature>
<organism evidence="2 3">
    <name type="scientific">Sclerotinia borealis (strain F-4128)</name>
    <dbReference type="NCBI Taxonomy" id="1432307"/>
    <lineage>
        <taxon>Eukaryota</taxon>
        <taxon>Fungi</taxon>
        <taxon>Dikarya</taxon>
        <taxon>Ascomycota</taxon>
        <taxon>Pezizomycotina</taxon>
        <taxon>Leotiomycetes</taxon>
        <taxon>Helotiales</taxon>
        <taxon>Sclerotiniaceae</taxon>
        <taxon>Sclerotinia</taxon>
    </lineage>
</organism>
<keyword evidence="3" id="KW-1185">Reference proteome</keyword>
<feature type="region of interest" description="Disordered" evidence="1">
    <location>
        <begin position="23"/>
        <end position="45"/>
    </location>
</feature>
<dbReference type="HOGENOM" id="CLU_756854_0_0_1"/>
<feature type="compositionally biased region" description="Polar residues" evidence="1">
    <location>
        <begin position="219"/>
        <end position="229"/>
    </location>
</feature>
<proteinExistence type="predicted"/>
<name>W9CRP3_SCLBF</name>
<dbReference type="OrthoDB" id="3539198at2759"/>
<sequence length="366" mass="40335">MTGSRRNNLCLRATSIFSNIKNSTSRYEEPEKRKSNMSIPQQKPETMVRNKVTWQKNILPGGRIDWVIVHLGGPVTIKTNFEAQIVITEIFEKNNQVAADIGAVKIPLELEDKSKKNFLDLNIGGSSREMVTEATEKQETATSGDVTEEIAIFGNETSSIHEGMTRRFGGPHKTKNGAGKVTVGLKEAGSMTLKDLRVEGVNEAPRVAAEIFTPSLMRSQNTPAASRISQVAAEKNRGSPGLEAQSMQGSRTASAISTPKRARNNPPQSRSISLKPSPSRKPHPADILKSFRHNHTTNPIYLRPMYPPVSDKYSSKSQLTKSDTSTNTRSLTLRPKTSVSAASRLIRNSLGLRAIPRTRRPQVDRK</sequence>
<dbReference type="EMBL" id="AYSA01000095">
    <property type="protein sequence ID" value="ESZ97259.1"/>
    <property type="molecule type" value="Genomic_DNA"/>
</dbReference>
<reference evidence="2 3" key="1">
    <citation type="journal article" date="2014" name="Genome Announc.">
        <title>Draft genome sequence of Sclerotinia borealis, a psychrophilic plant pathogenic fungus.</title>
        <authorList>
            <person name="Mardanov A.V."/>
            <person name="Beletsky A.V."/>
            <person name="Kadnikov V.V."/>
            <person name="Ignatov A.N."/>
            <person name="Ravin N.V."/>
        </authorList>
    </citation>
    <scope>NUCLEOTIDE SEQUENCE [LARGE SCALE GENOMIC DNA]</scope>
    <source>
        <strain evidence="3">F-4157</strain>
    </source>
</reference>
<protein>
    <submittedName>
        <fullName evidence="2">Uncharacterized protein</fullName>
    </submittedName>
</protein>
<accession>W9CRP3</accession>
<dbReference type="Proteomes" id="UP000019487">
    <property type="component" value="Unassembled WGS sequence"/>
</dbReference>
<feature type="compositionally biased region" description="Polar residues" evidence="1">
    <location>
        <begin position="245"/>
        <end position="257"/>
    </location>
</feature>
<dbReference type="AlphaFoldDB" id="W9CRP3"/>
<feature type="compositionally biased region" description="Polar residues" evidence="1">
    <location>
        <begin position="315"/>
        <end position="330"/>
    </location>
</feature>
<evidence type="ECO:0000313" key="2">
    <source>
        <dbReference type="EMBL" id="ESZ97259.1"/>
    </source>
</evidence>
<evidence type="ECO:0000256" key="1">
    <source>
        <dbReference type="SAM" id="MobiDB-lite"/>
    </source>
</evidence>
<gene>
    <name evidence="2" type="ORF">SBOR_2382</name>
</gene>